<sequence length="973" mass="111307">MKVDNFYVSYKRDTRLLLYWIIKTSNAIIKKLKDSAHKVALEVNTTGQVSVSDLIPLSELIVKYHGDIPSTIYHLFQSVIKLRSIYHSQFQQLAAATPSEELETNNSTHKFFIDTLTRAFEVLGGENWLSKERTKRASNDKVDGFDTNTFEFTNKFSLLDLESVSENDDGLDANSEESDKQSAPSRKKRKFRKGKKRVKARKTHRDCKSSKSDGRAPDVTLESYRIIEDDDMTEYFMAVLALTRDMLQFRLFLQDVWRKVAYNNLNSAVAAAISNIAVAMVKQSEITIFSDFPGYESYERIKQAILRGDTGQSNNEIRCTIVVEGLAQTTKALLDKKELFLIHTYHDLVDFITDYQKTRSGKPTKRMLAQIDNWNPNLNLQKATKEERIKWRRSYTINWLYDLVNITACVAVHGEHAKNEHYVLEEMDWSDQGPLRSHHRMFGLINFAAEVTTLAMQKHGTDFRHKISPHLVFHLQCIIDAWTVSRGWAICWMKGHVLSDPAQNFQPRRDLEVFLGCENWKEEKGDGFFQAIIMLDKCLVRLKHKGRSLEVIQECIGILDELRLEFLDALGKCTIFHSLSALLPSRFASRNPNGAWDYSPFLCGAGLAEGLELLYRSIMVLWEGMPEPMLIIHLHHMLVQKGHLKQTISLYGNLGMIFSGSFFSGGQLPISGFFKAFHSQFGKSPSREESQKMMNRRAVEKATRARDLLNLVPLPCFKQKSSLTMYATADWDPDRVPDSDVDPLSALGLIRLSQTRRIRDPVTSVWRLEETDLVQRARAAGMGESIISALDPLFEMFRDERQAQMDRVRSEYPSWLYDVNKASKKAESSVKTTKCEVTAERLLRIIYKDVHNDVCGRLRAFSNLSYIYITMQMVLTFEKFESECQTSSNPTFKLPPFDDAGLGDQWGMPTSVHLALSALHGKDEELLKSMAAVFERGGGRFMDYLYWKAEDEDKDETSRGPVTEDCSPDCCVM</sequence>
<dbReference type="AlphaFoldDB" id="A0A2K0T8S9"/>
<evidence type="ECO:0000313" key="4">
    <source>
        <dbReference type="Proteomes" id="UP000236546"/>
    </source>
</evidence>
<dbReference type="PANTHER" id="PTHR38795:SF1">
    <property type="entry name" value="DUF6604 DOMAIN-CONTAINING PROTEIN"/>
    <property type="match status" value="1"/>
</dbReference>
<protein>
    <recommendedName>
        <fullName evidence="2">DUF6604 domain-containing protein</fullName>
    </recommendedName>
</protein>
<dbReference type="PIRSF" id="PIRSF028035">
    <property type="entry name" value="UCP028035"/>
    <property type="match status" value="1"/>
</dbReference>
<evidence type="ECO:0000256" key="1">
    <source>
        <dbReference type="SAM" id="MobiDB-lite"/>
    </source>
</evidence>
<feature type="domain" description="DUF6604" evidence="2">
    <location>
        <begin position="9"/>
        <end position="289"/>
    </location>
</feature>
<feature type="compositionally biased region" description="Basic residues" evidence="1">
    <location>
        <begin position="185"/>
        <end position="205"/>
    </location>
</feature>
<feature type="region of interest" description="Disordered" evidence="1">
    <location>
        <begin position="167"/>
        <end position="215"/>
    </location>
</feature>
<evidence type="ECO:0000313" key="3">
    <source>
        <dbReference type="EMBL" id="PNP41921.1"/>
    </source>
</evidence>
<dbReference type="PANTHER" id="PTHR38795">
    <property type="entry name" value="DUF6604 DOMAIN-CONTAINING PROTEIN"/>
    <property type="match status" value="1"/>
</dbReference>
<name>A0A2K0T8S9_9HYPO</name>
<dbReference type="InterPro" id="IPR016864">
    <property type="entry name" value="UCP028035"/>
</dbReference>
<feature type="compositionally biased region" description="Acidic residues" evidence="1">
    <location>
        <begin position="167"/>
        <end position="176"/>
    </location>
</feature>
<dbReference type="Proteomes" id="UP000236546">
    <property type="component" value="Unassembled WGS sequence"/>
</dbReference>
<proteinExistence type="predicted"/>
<organism evidence="3 4">
    <name type="scientific">Trichoderma gamsii</name>
    <dbReference type="NCBI Taxonomy" id="398673"/>
    <lineage>
        <taxon>Eukaryota</taxon>
        <taxon>Fungi</taxon>
        <taxon>Dikarya</taxon>
        <taxon>Ascomycota</taxon>
        <taxon>Pezizomycotina</taxon>
        <taxon>Sordariomycetes</taxon>
        <taxon>Hypocreomycetidae</taxon>
        <taxon>Hypocreales</taxon>
        <taxon>Hypocreaceae</taxon>
        <taxon>Trichoderma</taxon>
    </lineage>
</organism>
<evidence type="ECO:0000259" key="2">
    <source>
        <dbReference type="Pfam" id="PF20253"/>
    </source>
</evidence>
<feature type="compositionally biased region" description="Basic and acidic residues" evidence="1">
    <location>
        <begin position="206"/>
        <end position="215"/>
    </location>
</feature>
<gene>
    <name evidence="3" type="ORF">TGAMA5MH_06099</name>
</gene>
<dbReference type="Pfam" id="PF20253">
    <property type="entry name" value="DUF6604"/>
    <property type="match status" value="1"/>
</dbReference>
<dbReference type="EMBL" id="MTYH01000052">
    <property type="protein sequence ID" value="PNP41921.1"/>
    <property type="molecule type" value="Genomic_DNA"/>
</dbReference>
<reference evidence="3 4" key="1">
    <citation type="submission" date="2017-02" db="EMBL/GenBank/DDBJ databases">
        <title>Genomes of Trichoderma spp. with biocontrol activity.</title>
        <authorList>
            <person name="Gardiner D."/>
            <person name="Kazan K."/>
            <person name="Vos C."/>
            <person name="Harvey P."/>
        </authorList>
    </citation>
    <scope>NUCLEOTIDE SEQUENCE [LARGE SCALE GENOMIC DNA]</scope>
    <source>
        <strain evidence="3 4">A5MH</strain>
    </source>
</reference>
<dbReference type="OrthoDB" id="5339038at2759"/>
<comment type="caution">
    <text evidence="3">The sequence shown here is derived from an EMBL/GenBank/DDBJ whole genome shotgun (WGS) entry which is preliminary data.</text>
</comment>
<accession>A0A2K0T8S9</accession>
<dbReference type="InterPro" id="IPR046539">
    <property type="entry name" value="DUF6604"/>
</dbReference>